<reference evidence="6 7" key="1">
    <citation type="journal article" date="2009" name="Nature">
        <title>Evolution of pathogenicity and sexual reproduction in eight Candida genomes.</title>
        <authorList>
            <person name="Butler G."/>
            <person name="Rasmussen M.D."/>
            <person name="Lin M.F."/>
            <person name="Santos M.A."/>
            <person name="Sakthikumar S."/>
            <person name="Munro C.A."/>
            <person name="Rheinbay E."/>
            <person name="Grabherr M."/>
            <person name="Forche A."/>
            <person name="Reedy J.L."/>
            <person name="Agrafioti I."/>
            <person name="Arnaud M.B."/>
            <person name="Bates S."/>
            <person name="Brown A.J."/>
            <person name="Brunke S."/>
            <person name="Costanzo M.C."/>
            <person name="Fitzpatrick D.A."/>
            <person name="de Groot P.W."/>
            <person name="Harris D."/>
            <person name="Hoyer L.L."/>
            <person name="Hube B."/>
            <person name="Klis F.M."/>
            <person name="Kodira C."/>
            <person name="Lennard N."/>
            <person name="Logue M.E."/>
            <person name="Martin R."/>
            <person name="Neiman A.M."/>
            <person name="Nikolaou E."/>
            <person name="Quail M.A."/>
            <person name="Quinn J."/>
            <person name="Santos M.C."/>
            <person name="Schmitzberger F.F."/>
            <person name="Sherlock G."/>
            <person name="Shah P."/>
            <person name="Silverstein K.A."/>
            <person name="Skrzypek M.S."/>
            <person name="Soll D."/>
            <person name="Staggs R."/>
            <person name="Stansfield I."/>
            <person name="Stumpf M.P."/>
            <person name="Sudbery P.E."/>
            <person name="Srikantha T."/>
            <person name="Zeng Q."/>
            <person name="Berman J."/>
            <person name="Berriman M."/>
            <person name="Heitman J."/>
            <person name="Gow N.A."/>
            <person name="Lorenz M.C."/>
            <person name="Birren B.W."/>
            <person name="Kellis M."/>
            <person name="Cuomo C.A."/>
        </authorList>
    </citation>
    <scope>NUCLEOTIDE SEQUENCE [LARGE SCALE GENOMIC DNA]</scope>
    <source>
        <strain evidence="7">ATCC 6260 / CBS 566 / DSM 6381 / JCM 1539 / NBRC 10279 / NRRL Y-324</strain>
    </source>
</reference>
<organism evidence="6 7">
    <name type="scientific">Meyerozyma guilliermondii (strain ATCC 6260 / CBS 566 / DSM 6381 / JCM 1539 / NBRC 10279 / NRRL Y-324)</name>
    <name type="common">Yeast</name>
    <name type="synonym">Candida guilliermondii</name>
    <dbReference type="NCBI Taxonomy" id="294746"/>
    <lineage>
        <taxon>Eukaryota</taxon>
        <taxon>Fungi</taxon>
        <taxon>Dikarya</taxon>
        <taxon>Ascomycota</taxon>
        <taxon>Saccharomycotina</taxon>
        <taxon>Pichiomycetes</taxon>
        <taxon>Debaryomycetaceae</taxon>
        <taxon>Meyerozyma</taxon>
    </lineage>
</organism>
<feature type="compositionally biased region" description="Low complexity" evidence="4">
    <location>
        <begin position="322"/>
        <end position="333"/>
    </location>
</feature>
<dbReference type="InterPro" id="IPR011006">
    <property type="entry name" value="CheY-like_superfamily"/>
</dbReference>
<dbReference type="OMA" id="QALIDWN"/>
<dbReference type="STRING" id="294746.A5DCP9"/>
<feature type="region of interest" description="Disordered" evidence="4">
    <location>
        <begin position="79"/>
        <end position="106"/>
    </location>
</feature>
<dbReference type="GO" id="GO:1900445">
    <property type="term" value="P:positive regulation of filamentous growth of a population of unicellular organisms in response to biotic stimulus"/>
    <property type="evidence" value="ECO:0007669"/>
    <property type="project" value="UniProtKB-ARBA"/>
</dbReference>
<dbReference type="GeneID" id="5128906"/>
<feature type="compositionally biased region" description="Polar residues" evidence="4">
    <location>
        <begin position="303"/>
        <end position="312"/>
    </location>
</feature>
<dbReference type="EMBL" id="CH408155">
    <property type="protein sequence ID" value="EDK36956.2"/>
    <property type="molecule type" value="Genomic_DNA"/>
</dbReference>
<evidence type="ECO:0000256" key="3">
    <source>
        <dbReference type="PROSITE-ProRule" id="PRU00169"/>
    </source>
</evidence>
<keyword evidence="2" id="KW-0902">Two-component regulatory system</keyword>
<dbReference type="Pfam" id="PF00072">
    <property type="entry name" value="Response_reg"/>
    <property type="match status" value="1"/>
</dbReference>
<evidence type="ECO:0000259" key="5">
    <source>
        <dbReference type="PROSITE" id="PS50110"/>
    </source>
</evidence>
<dbReference type="HOGENOM" id="CLU_008307_4_0_1"/>
<dbReference type="InterPro" id="IPR001789">
    <property type="entry name" value="Sig_transdc_resp-reg_receiver"/>
</dbReference>
<feature type="region of interest" description="Disordered" evidence="4">
    <location>
        <begin position="297"/>
        <end position="441"/>
    </location>
</feature>
<dbReference type="Proteomes" id="UP000001997">
    <property type="component" value="Unassembled WGS sequence"/>
</dbReference>
<sequence>MKSNRPPSGAINTGPFSPSIFSSKRLWVKRPNGSPTTILVHQNDIIDDVKSMIIQKYPNSLGREYDAADLMIKMDVHVKSGLPQPTPTSTNRQRSSFSSPDKSTATTLVTLEPDQNVWALFDNYFPNGMSIHNAFIIEEPGRSRMDSKHSLSSLTLPTATSAPVTTAPLALHSSTSAASPSSNQPVSASARTSTMSPPHGFHSPRPQYNYQHHQPYAALKEMSISPSNVSARSPSTVHRRSQSNPPQSPVTSAAPPVSKNPNSQAILLLPKNFSLSGGGSSSNLSALKDQKRLSLDEGRVSRARTNSISSPGLANIGIGGVSSPPAAQPSSYPLVQKGPNILPKISTDSNQTTLASSLDSNVSSAPPLGKATSLPEIPTKPTEEKKESSSENVDTTNIESDPESNSRNSTATVPPPVRAAPAAPKKRQEDKSVAMVQKSWKKNPTANERMLPSVSVLVVEDNAINQAILGAFLRRHKIRYQIAKNGQEAVDKWSKGGFHLVLMDIQLPVISGIEATKEIRRLEKINRIGVFAEDETGQAKSAELEEVAPEERLDLNIFRSPVIIVALTASSNSSVDKTNALRAGCNDYLTKPVNLVWLQNKITEWGCMQALIDFEGWKTKRSDEGFNAIKGKAKGVILPSGKSVVSA</sequence>
<dbReference type="OrthoDB" id="21225at2759"/>
<protein>
    <recommendedName>
        <fullName evidence="5">Response regulatory domain-containing protein</fullName>
    </recommendedName>
</protein>
<evidence type="ECO:0000256" key="1">
    <source>
        <dbReference type="ARBA" id="ARBA00022553"/>
    </source>
</evidence>
<dbReference type="SUPFAM" id="SSF52172">
    <property type="entry name" value="CheY-like"/>
    <property type="match status" value="1"/>
</dbReference>
<feature type="modified residue" description="4-aspartylphosphate" evidence="3">
    <location>
        <position position="504"/>
    </location>
</feature>
<feature type="region of interest" description="Disordered" evidence="4">
    <location>
        <begin position="171"/>
        <end position="209"/>
    </location>
</feature>
<evidence type="ECO:0000313" key="6">
    <source>
        <dbReference type="EMBL" id="EDK36956.2"/>
    </source>
</evidence>
<dbReference type="GO" id="GO:0036180">
    <property type="term" value="P:filamentous growth of a population of unicellular organisms in response to biotic stimulus"/>
    <property type="evidence" value="ECO:0007669"/>
    <property type="project" value="UniProtKB-ARBA"/>
</dbReference>
<dbReference type="Gene3D" id="3.40.50.2300">
    <property type="match status" value="1"/>
</dbReference>
<dbReference type="InParanoid" id="A5DCP9"/>
<dbReference type="CDD" id="cd17546">
    <property type="entry name" value="REC_hyHK_CKI1_RcsC-like"/>
    <property type="match status" value="1"/>
</dbReference>
<dbReference type="PROSITE" id="PS50110">
    <property type="entry name" value="RESPONSE_REGULATORY"/>
    <property type="match status" value="1"/>
</dbReference>
<evidence type="ECO:0000256" key="4">
    <source>
        <dbReference type="SAM" id="MobiDB-lite"/>
    </source>
</evidence>
<dbReference type="SMART" id="SM00448">
    <property type="entry name" value="REC"/>
    <property type="match status" value="1"/>
</dbReference>
<dbReference type="FunFam" id="3.40.50.2300:FF:000146">
    <property type="entry name" value="Putative two-component response regulator SSK1p"/>
    <property type="match status" value="1"/>
</dbReference>
<evidence type="ECO:0000313" key="7">
    <source>
        <dbReference type="Proteomes" id="UP000001997"/>
    </source>
</evidence>
<feature type="compositionally biased region" description="Polar residues" evidence="4">
    <location>
        <begin position="225"/>
        <end position="251"/>
    </location>
</feature>
<accession>A5DCP9</accession>
<dbReference type="eggNOG" id="KOG0519">
    <property type="taxonomic scope" value="Eukaryota"/>
</dbReference>
<dbReference type="VEuPathDB" id="FungiDB:PGUG_01054"/>
<keyword evidence="7" id="KW-1185">Reference proteome</keyword>
<feature type="compositionally biased region" description="Low complexity" evidence="4">
    <location>
        <begin position="171"/>
        <end position="182"/>
    </location>
</feature>
<dbReference type="GO" id="GO:0006950">
    <property type="term" value="P:response to stress"/>
    <property type="evidence" value="ECO:0007669"/>
    <property type="project" value="UniProtKB-ARBA"/>
</dbReference>
<dbReference type="PANTHER" id="PTHR45339:SF1">
    <property type="entry name" value="HYBRID SIGNAL TRANSDUCTION HISTIDINE KINASE J"/>
    <property type="match status" value="1"/>
</dbReference>
<feature type="compositionally biased region" description="Polar residues" evidence="4">
    <location>
        <begin position="392"/>
        <end position="409"/>
    </location>
</feature>
<name>A5DCP9_PICGU</name>
<dbReference type="RefSeq" id="XP_001487677.2">
    <property type="nucleotide sequence ID" value="XM_001487627.1"/>
</dbReference>
<dbReference type="KEGG" id="pgu:PGUG_01054"/>
<feature type="compositionally biased region" description="Polar residues" evidence="4">
    <location>
        <begin position="87"/>
        <end position="106"/>
    </location>
</feature>
<dbReference type="GO" id="GO:0000156">
    <property type="term" value="F:phosphorelay response regulator activity"/>
    <property type="evidence" value="ECO:0007669"/>
    <property type="project" value="UniProtKB-ARBA"/>
</dbReference>
<dbReference type="PANTHER" id="PTHR45339">
    <property type="entry name" value="HYBRID SIGNAL TRANSDUCTION HISTIDINE KINASE J"/>
    <property type="match status" value="1"/>
</dbReference>
<feature type="domain" description="Response regulatory" evidence="5">
    <location>
        <begin position="455"/>
        <end position="606"/>
    </location>
</feature>
<feature type="compositionally biased region" description="Polar residues" evidence="4">
    <location>
        <begin position="346"/>
        <end position="364"/>
    </location>
</feature>
<evidence type="ECO:0000256" key="2">
    <source>
        <dbReference type="ARBA" id="ARBA00023012"/>
    </source>
</evidence>
<proteinExistence type="predicted"/>
<dbReference type="AlphaFoldDB" id="A5DCP9"/>
<gene>
    <name evidence="6" type="ORF">PGUG_01054</name>
</gene>
<feature type="region of interest" description="Disordered" evidence="4">
    <location>
        <begin position="225"/>
        <end position="262"/>
    </location>
</feature>
<keyword evidence="1 3" id="KW-0597">Phosphoprotein</keyword>
<feature type="compositionally biased region" description="Polar residues" evidence="4">
    <location>
        <begin position="183"/>
        <end position="196"/>
    </location>
</feature>